<proteinExistence type="predicted"/>
<dbReference type="AlphaFoldDB" id="A0A5J4LB18"/>
<dbReference type="EMBL" id="BLAG01000010">
    <property type="protein sequence ID" value="GES31507.1"/>
    <property type="molecule type" value="Genomic_DNA"/>
</dbReference>
<name>A0A5J4LB18_9ACTN</name>
<dbReference type="Proteomes" id="UP000325598">
    <property type="component" value="Unassembled WGS sequence"/>
</dbReference>
<sequence length="249" mass="27966">MPLEGPRHLLVQARSEPSPLYEPYGHGTHEDIETFTGNVPLDDPALDLPEDLARALHSWSRSRPAGGFPSRPALRKHVAQGRAAARRLARHLGPSWAVRCWDERHRTSKWVCWGCERLHWERDSHGTPPHPVDLTVEGEFHYGPLRSDGFGDFFPDDPAAALHVSDDLVTALNGWANEIDTTLNLDLRDRVEGKYDDTWQRLFHEGGDLARQLAHELGPARTVTYKGLANGGLAAMTYVVWRGDRELPV</sequence>
<evidence type="ECO:0000313" key="2">
    <source>
        <dbReference type="Proteomes" id="UP000325598"/>
    </source>
</evidence>
<dbReference type="RefSeq" id="WP_152104746.1">
    <property type="nucleotide sequence ID" value="NZ_BLAG01000010.1"/>
</dbReference>
<evidence type="ECO:0000313" key="1">
    <source>
        <dbReference type="EMBL" id="GES31507.1"/>
    </source>
</evidence>
<protein>
    <submittedName>
        <fullName evidence="1">Uncharacterized protein</fullName>
    </submittedName>
</protein>
<accession>A0A5J4LB18</accession>
<gene>
    <name evidence="1" type="ORF">San01_39940</name>
</gene>
<reference evidence="1 2" key="1">
    <citation type="submission" date="2019-10" db="EMBL/GenBank/DDBJ databases">
        <title>Whole genome shotgun sequence of Streptomyces angustmyceticus NBRC 3934.</title>
        <authorList>
            <person name="Hosoyama A."/>
            <person name="Ichikawa N."/>
            <person name="Kimura A."/>
            <person name="Kitahashi Y."/>
            <person name="Komaki H."/>
            <person name="Uohara A."/>
        </authorList>
    </citation>
    <scope>NUCLEOTIDE SEQUENCE [LARGE SCALE GENOMIC DNA]</scope>
    <source>
        <strain evidence="1 2">NBRC 3934</strain>
    </source>
</reference>
<keyword evidence="2" id="KW-1185">Reference proteome</keyword>
<organism evidence="1 2">
    <name type="scientific">Streptomyces angustmyceticus</name>
    <dbReference type="NCBI Taxonomy" id="285578"/>
    <lineage>
        <taxon>Bacteria</taxon>
        <taxon>Bacillati</taxon>
        <taxon>Actinomycetota</taxon>
        <taxon>Actinomycetes</taxon>
        <taxon>Kitasatosporales</taxon>
        <taxon>Streptomycetaceae</taxon>
        <taxon>Streptomyces</taxon>
    </lineage>
</organism>
<dbReference type="GeneID" id="96752183"/>
<dbReference type="OrthoDB" id="4318612at2"/>
<comment type="caution">
    <text evidence="1">The sequence shown here is derived from an EMBL/GenBank/DDBJ whole genome shotgun (WGS) entry which is preliminary data.</text>
</comment>